<name>A0A699VHQ9_TANCI</name>
<evidence type="ECO:0000256" key="1">
    <source>
        <dbReference type="SAM" id="MobiDB-lite"/>
    </source>
</evidence>
<evidence type="ECO:0000313" key="2">
    <source>
        <dbReference type="EMBL" id="GFD34787.1"/>
    </source>
</evidence>
<feature type="non-terminal residue" evidence="2">
    <location>
        <position position="166"/>
    </location>
</feature>
<reference evidence="2" key="1">
    <citation type="journal article" date="2019" name="Sci. Rep.">
        <title>Draft genome of Tanacetum cinerariifolium, the natural source of mosquito coil.</title>
        <authorList>
            <person name="Yamashiro T."/>
            <person name="Shiraishi A."/>
            <person name="Satake H."/>
            <person name="Nakayama K."/>
        </authorList>
    </citation>
    <scope>NUCLEOTIDE SEQUENCE</scope>
</reference>
<feature type="compositionally biased region" description="Acidic residues" evidence="1">
    <location>
        <begin position="85"/>
        <end position="117"/>
    </location>
</feature>
<dbReference type="EMBL" id="BKCJ011450646">
    <property type="protein sequence ID" value="GFD34787.1"/>
    <property type="molecule type" value="Genomic_DNA"/>
</dbReference>
<organism evidence="2">
    <name type="scientific">Tanacetum cinerariifolium</name>
    <name type="common">Dalmatian daisy</name>
    <name type="synonym">Chrysanthemum cinerariifolium</name>
    <dbReference type="NCBI Taxonomy" id="118510"/>
    <lineage>
        <taxon>Eukaryota</taxon>
        <taxon>Viridiplantae</taxon>
        <taxon>Streptophyta</taxon>
        <taxon>Embryophyta</taxon>
        <taxon>Tracheophyta</taxon>
        <taxon>Spermatophyta</taxon>
        <taxon>Magnoliopsida</taxon>
        <taxon>eudicotyledons</taxon>
        <taxon>Gunneridae</taxon>
        <taxon>Pentapetalae</taxon>
        <taxon>asterids</taxon>
        <taxon>campanulids</taxon>
        <taxon>Asterales</taxon>
        <taxon>Asteraceae</taxon>
        <taxon>Asteroideae</taxon>
        <taxon>Anthemideae</taxon>
        <taxon>Anthemidinae</taxon>
        <taxon>Tanacetum</taxon>
    </lineage>
</organism>
<dbReference type="AlphaFoldDB" id="A0A699VHQ9"/>
<feature type="region of interest" description="Disordered" evidence="1">
    <location>
        <begin position="1"/>
        <end position="20"/>
    </location>
</feature>
<proteinExistence type="predicted"/>
<gene>
    <name evidence="2" type="ORF">Tci_906756</name>
</gene>
<feature type="non-terminal residue" evidence="2">
    <location>
        <position position="1"/>
    </location>
</feature>
<feature type="compositionally biased region" description="Basic and acidic residues" evidence="1">
    <location>
        <begin position="118"/>
        <end position="130"/>
    </location>
</feature>
<feature type="region of interest" description="Disordered" evidence="1">
    <location>
        <begin position="39"/>
        <end position="166"/>
    </location>
</feature>
<feature type="compositionally biased region" description="Polar residues" evidence="1">
    <location>
        <begin position="43"/>
        <end position="58"/>
    </location>
</feature>
<sequence length="166" mass="18114">GTRLLTSAKGKQPAKSTKAKGLSVLFKVAMTEAEHIKSATKRIMQQTHISKANGSSADKGTGIPPGVPDVPTDEFDEEISWKSSDEDDDDEVDDRSDDQKDEDDQDDDDQDTDNDGDDFVHPKLSIHEEEAKDEESFDPIVKTLENSDDEGNDDATLGMNVGCKEG</sequence>
<accession>A0A699VHQ9</accession>
<comment type="caution">
    <text evidence="2">The sequence shown here is derived from an EMBL/GenBank/DDBJ whole genome shotgun (WGS) entry which is preliminary data.</text>
</comment>
<protein>
    <submittedName>
        <fullName evidence="2">Uncharacterized protein</fullName>
    </submittedName>
</protein>